<keyword evidence="2" id="KW-1185">Reference proteome</keyword>
<evidence type="ECO:0000313" key="2">
    <source>
        <dbReference type="Proteomes" id="UP000242329"/>
    </source>
</evidence>
<proteinExistence type="predicted"/>
<protein>
    <submittedName>
        <fullName evidence="1">Uncharacterized protein</fullName>
    </submittedName>
</protein>
<name>A0A1M5Q5G2_9FIRM</name>
<evidence type="ECO:0000313" key="1">
    <source>
        <dbReference type="EMBL" id="SHH09335.1"/>
    </source>
</evidence>
<sequence>MGKEVVGEERKGGYGVGLWREEEREGMFWKEGCGGRGAGKEEGVTNRNRF</sequence>
<accession>A0A1M5Q5G2</accession>
<gene>
    <name evidence="1" type="ORF">SAMN02745221_01663</name>
</gene>
<reference evidence="2" key="1">
    <citation type="submission" date="2016-11" db="EMBL/GenBank/DDBJ databases">
        <authorList>
            <person name="Varghese N."/>
            <person name="Submissions S."/>
        </authorList>
    </citation>
    <scope>NUCLEOTIDE SEQUENCE [LARGE SCALE GENOMIC DNA]</scope>
    <source>
        <strain evidence="2">DSM 11003</strain>
    </source>
</reference>
<dbReference type="Proteomes" id="UP000242329">
    <property type="component" value="Unassembled WGS sequence"/>
</dbReference>
<dbReference type="AlphaFoldDB" id="A0A1M5Q5G2"/>
<dbReference type="EMBL" id="FQWY01000030">
    <property type="protein sequence ID" value="SHH09335.1"/>
    <property type="molecule type" value="Genomic_DNA"/>
</dbReference>
<organism evidence="1 2">
    <name type="scientific">Thermosyntropha lipolytica DSM 11003</name>
    <dbReference type="NCBI Taxonomy" id="1123382"/>
    <lineage>
        <taxon>Bacteria</taxon>
        <taxon>Bacillati</taxon>
        <taxon>Bacillota</taxon>
        <taxon>Clostridia</taxon>
        <taxon>Eubacteriales</taxon>
        <taxon>Syntrophomonadaceae</taxon>
        <taxon>Thermosyntropha</taxon>
    </lineage>
</organism>